<sequence length="97" mass="10393">MKFAPTAIGYLRSDVSGIRQGWDETQIRSLAGRLGYNLTKTVAFSAKTDNPVAQLVALARKMNADAVIAPDLIHLGGAIPRELDQITAVITVVSETI</sequence>
<accession>A0ABZ1Z0K6</accession>
<dbReference type="EMBL" id="CP109441">
    <property type="protein sequence ID" value="WUV47662.1"/>
    <property type="molecule type" value="Genomic_DNA"/>
</dbReference>
<name>A0ABZ1Z0K6_9NOCA</name>
<reference evidence="1" key="1">
    <citation type="submission" date="2022-10" db="EMBL/GenBank/DDBJ databases">
        <title>The complete genomes of actinobacterial strains from the NBC collection.</title>
        <authorList>
            <person name="Joergensen T.S."/>
            <person name="Alvarez Arevalo M."/>
            <person name="Sterndorff E.B."/>
            <person name="Faurdal D."/>
            <person name="Vuksanovic O."/>
            <person name="Mourched A.-S."/>
            <person name="Charusanti P."/>
            <person name="Shaw S."/>
            <person name="Blin K."/>
            <person name="Weber T."/>
        </authorList>
    </citation>
    <scope>NUCLEOTIDE SEQUENCE</scope>
    <source>
        <strain evidence="1">NBC_01482</strain>
    </source>
</reference>
<evidence type="ECO:0000313" key="2">
    <source>
        <dbReference type="Proteomes" id="UP001432062"/>
    </source>
</evidence>
<dbReference type="RefSeq" id="WP_329411767.1">
    <property type="nucleotide sequence ID" value="NZ_CP109441.1"/>
</dbReference>
<keyword evidence="2" id="KW-1185">Reference proteome</keyword>
<organism evidence="1 2">
    <name type="scientific">Nocardia vinacea</name>
    <dbReference type="NCBI Taxonomy" id="96468"/>
    <lineage>
        <taxon>Bacteria</taxon>
        <taxon>Bacillati</taxon>
        <taxon>Actinomycetota</taxon>
        <taxon>Actinomycetes</taxon>
        <taxon>Mycobacteriales</taxon>
        <taxon>Nocardiaceae</taxon>
        <taxon>Nocardia</taxon>
    </lineage>
</organism>
<dbReference type="Proteomes" id="UP001432062">
    <property type="component" value="Chromosome"/>
</dbReference>
<evidence type="ECO:0000313" key="1">
    <source>
        <dbReference type="EMBL" id="WUV47662.1"/>
    </source>
</evidence>
<evidence type="ECO:0008006" key="3">
    <source>
        <dbReference type="Google" id="ProtNLM"/>
    </source>
</evidence>
<gene>
    <name evidence="1" type="ORF">OG563_05355</name>
</gene>
<proteinExistence type="predicted"/>
<protein>
    <recommendedName>
        <fullName evidence="3">Resolvase/invertase-type recombinase catalytic domain-containing protein</fullName>
    </recommendedName>
</protein>